<dbReference type="GO" id="GO:0030246">
    <property type="term" value="F:carbohydrate binding"/>
    <property type="evidence" value="ECO:0007669"/>
    <property type="project" value="InterPro"/>
</dbReference>
<evidence type="ECO:0000313" key="2">
    <source>
        <dbReference type="EMBL" id="PRP68344.1"/>
    </source>
</evidence>
<accession>A0A2S9WY04</accession>
<organism evidence="2 3">
    <name type="scientific">Nonlabens agnitus</name>
    <dbReference type="NCBI Taxonomy" id="870484"/>
    <lineage>
        <taxon>Bacteria</taxon>
        <taxon>Pseudomonadati</taxon>
        <taxon>Bacteroidota</taxon>
        <taxon>Flavobacteriia</taxon>
        <taxon>Flavobacteriales</taxon>
        <taxon>Flavobacteriaceae</taxon>
        <taxon>Nonlabens</taxon>
    </lineage>
</organism>
<dbReference type="InterPro" id="IPR025491">
    <property type="entry name" value="DUF4382"/>
</dbReference>
<protein>
    <submittedName>
        <fullName evidence="2">Carbohydrate-binding protein</fullName>
    </submittedName>
</protein>
<evidence type="ECO:0000313" key="3">
    <source>
        <dbReference type="Proteomes" id="UP000239532"/>
    </source>
</evidence>
<dbReference type="AlphaFoldDB" id="A0A2S9WY04"/>
<name>A0A2S9WY04_9FLAO</name>
<keyword evidence="3" id="KW-1185">Reference proteome</keyword>
<gene>
    <name evidence="2" type="ORF">BST86_08435</name>
</gene>
<dbReference type="InterPro" id="IPR013784">
    <property type="entry name" value="Carb-bd-like_fold"/>
</dbReference>
<dbReference type="Pfam" id="PF14321">
    <property type="entry name" value="DUF4382"/>
    <property type="match status" value="1"/>
</dbReference>
<dbReference type="EMBL" id="MQUC01000003">
    <property type="protein sequence ID" value="PRP68344.1"/>
    <property type="molecule type" value="Genomic_DNA"/>
</dbReference>
<dbReference type="OrthoDB" id="2111471at2"/>
<dbReference type="Gene3D" id="2.60.40.1120">
    <property type="entry name" value="Carboxypeptidase-like, regulatory domain"/>
    <property type="match status" value="1"/>
</dbReference>
<reference evidence="2 3" key="1">
    <citation type="submission" date="2016-11" db="EMBL/GenBank/DDBJ databases">
        <title>Trade-off between light-utilization and light-protection in marine flavobacteria.</title>
        <authorList>
            <person name="Kumagai Y."/>
        </authorList>
    </citation>
    <scope>NUCLEOTIDE SEQUENCE [LARGE SCALE GENOMIC DNA]</scope>
    <source>
        <strain evidence="2 3">JCM 17109</strain>
    </source>
</reference>
<evidence type="ECO:0000259" key="1">
    <source>
        <dbReference type="Pfam" id="PF14321"/>
    </source>
</evidence>
<proteinExistence type="predicted"/>
<feature type="domain" description="DUF4382" evidence="1">
    <location>
        <begin position="18"/>
        <end position="157"/>
    </location>
</feature>
<dbReference type="SUPFAM" id="SSF49452">
    <property type="entry name" value="Starch-binding domain-like"/>
    <property type="match status" value="1"/>
</dbReference>
<dbReference type="Proteomes" id="UP000239532">
    <property type="component" value="Unassembled WGS sequence"/>
</dbReference>
<sequence length="248" mass="26430">MTTTLFSCSDDNDSTQPARVNIKLVDAPGDYDNVFIDVEAVAIKFNGDADDEELVLDMDNTGIYDLLELTGGNNVVLADDEIPAGRINQIRLILGDDNSVVVDGQEFPLSTPSAQQSGLKLNVNQELEGGILYEFILDFDADKSIVRQGNGGYSLKPVIRTELAALSGAIIGDVEPTTFQVEVTASNGVNEISTFTDVNGLYRLNGVPNGTYTVTIEADPAAELQTVVINDVVVVNGEVTALGTTNLN</sequence>
<comment type="caution">
    <text evidence="2">The sequence shown here is derived from an EMBL/GenBank/DDBJ whole genome shotgun (WGS) entry which is preliminary data.</text>
</comment>